<comment type="subcellular location">
    <subcellularLocation>
        <location evidence="1">Secreted</location>
    </subcellularLocation>
</comment>
<evidence type="ECO:0000256" key="1">
    <source>
        <dbReference type="ARBA" id="ARBA00004613"/>
    </source>
</evidence>
<dbReference type="SUPFAM" id="SSF51120">
    <property type="entry name" value="beta-Roll"/>
    <property type="match status" value="2"/>
</dbReference>
<evidence type="ECO:0000313" key="4">
    <source>
        <dbReference type="Proteomes" id="UP001230207"/>
    </source>
</evidence>
<evidence type="ECO:0000313" key="3">
    <source>
        <dbReference type="EMBL" id="MDQ0323603.1"/>
    </source>
</evidence>
<dbReference type="PANTHER" id="PTHR38340:SF1">
    <property type="entry name" value="S-LAYER PROTEIN"/>
    <property type="match status" value="1"/>
</dbReference>
<dbReference type="InterPro" id="IPR050557">
    <property type="entry name" value="RTX_toxin/Mannuronan_C5-epim"/>
</dbReference>
<dbReference type="PRINTS" id="PR00313">
    <property type="entry name" value="CABNDNGRPT"/>
</dbReference>
<dbReference type="InterPro" id="IPR018511">
    <property type="entry name" value="Hemolysin-typ_Ca-bd_CS"/>
</dbReference>
<dbReference type="InterPro" id="IPR001343">
    <property type="entry name" value="Hemolysn_Ca-bd"/>
</dbReference>
<dbReference type="PROSITE" id="PS00330">
    <property type="entry name" value="HEMOLYSIN_CALCIUM"/>
    <property type="match status" value="4"/>
</dbReference>
<sequence>MIVGMAGVPLELGATRNYDLIFSQLEAAGVKVYFPFTQYQENPTSQSLGFETDFLPPPFGTADPSVFEAMRAHGIKLAVNAELLYDLNEPFPSAELDPLRALIKAAGRDLLHGVYGPDEPAFRNVDPAVSQRLYEHIKAIDASLPVIQVQRSIDEEDPVMQTQEGRDAYFADVLAHAKWADIVGFDVYPVGASVGASTPYSNGKLVSPAQAVRDYMTWLAENLPDKLHTMVLQGFSPVDLYSAHFLAQMDLHLIAASRGPTAQEMHDMLAATEGAAVVFWWGQSHLKDTSSETWKNLLAETDTWIDAHGGSDMVLAGGGGNDILLGGSGDDTLVGGGGNDALVGGDGNDLYIVDSARDMVLETSANVGQVDTVQSSVSYALGANLENLVLTGSASINGAGNDLANQITGNSGANWLIGGLGADTMTGGAGNDIYFVDNARDVVIEAAGAGSDGVATSVSYTLATSTSIELFTTDDALVTKALNLTGNALAQIIIGNNGANVIDGGGGNDTLEGEGGNDRLMGGLGSDTLAGGSGADSFVFNTALNSATNVDVITDFSVSGDTIQLENAIFTTLGAAGALASSAFHIGTAAADASDRIIYNSATGALSYDADGVGAGAAVRFATLGTGLTMTHADFLVV</sequence>
<evidence type="ECO:0000256" key="2">
    <source>
        <dbReference type="ARBA" id="ARBA00022525"/>
    </source>
</evidence>
<proteinExistence type="predicted"/>
<keyword evidence="2" id="KW-0964">Secreted</keyword>
<dbReference type="RefSeq" id="WP_307236212.1">
    <property type="nucleotide sequence ID" value="NZ_JAUSVF010000003.1"/>
</dbReference>
<gene>
    <name evidence="3" type="ORF">QO002_005809</name>
</gene>
<evidence type="ECO:0008006" key="5">
    <source>
        <dbReference type="Google" id="ProtNLM"/>
    </source>
</evidence>
<dbReference type="Pfam" id="PF00353">
    <property type="entry name" value="HemolysinCabind"/>
    <property type="match status" value="3"/>
</dbReference>
<dbReference type="PANTHER" id="PTHR38340">
    <property type="entry name" value="S-LAYER PROTEIN"/>
    <property type="match status" value="1"/>
</dbReference>
<comment type="caution">
    <text evidence="3">The sequence shown here is derived from an EMBL/GenBank/DDBJ whole genome shotgun (WGS) entry which is preliminary data.</text>
</comment>
<accession>A0ABU0C0A8</accession>
<dbReference type="EMBL" id="JAUSVF010000003">
    <property type="protein sequence ID" value="MDQ0323603.1"/>
    <property type="molecule type" value="Genomic_DNA"/>
</dbReference>
<dbReference type="Gene3D" id="2.150.10.10">
    <property type="entry name" value="Serralysin-like metalloprotease, C-terminal"/>
    <property type="match status" value="2"/>
</dbReference>
<dbReference type="Proteomes" id="UP001230207">
    <property type="component" value="Unassembled WGS sequence"/>
</dbReference>
<dbReference type="InterPro" id="IPR011049">
    <property type="entry name" value="Serralysin-like_metalloprot_C"/>
</dbReference>
<organism evidence="3 4">
    <name type="scientific">Pararhizobium capsulatum DSM 1112</name>
    <dbReference type="NCBI Taxonomy" id="1121113"/>
    <lineage>
        <taxon>Bacteria</taxon>
        <taxon>Pseudomonadati</taxon>
        <taxon>Pseudomonadota</taxon>
        <taxon>Alphaproteobacteria</taxon>
        <taxon>Hyphomicrobiales</taxon>
        <taxon>Rhizobiaceae</taxon>
        <taxon>Rhizobium/Agrobacterium group</taxon>
        <taxon>Pararhizobium</taxon>
    </lineage>
</organism>
<name>A0ABU0C0A8_9HYPH</name>
<keyword evidence="4" id="KW-1185">Reference proteome</keyword>
<protein>
    <recommendedName>
        <fullName evidence="5">Calcium-binding protein</fullName>
    </recommendedName>
</protein>
<reference evidence="3 4" key="1">
    <citation type="submission" date="2023-07" db="EMBL/GenBank/DDBJ databases">
        <title>Genomic Encyclopedia of Type Strains, Phase IV (KMG-IV): sequencing the most valuable type-strain genomes for metagenomic binning, comparative biology and taxonomic classification.</title>
        <authorList>
            <person name="Goeker M."/>
        </authorList>
    </citation>
    <scope>NUCLEOTIDE SEQUENCE [LARGE SCALE GENOMIC DNA]</scope>
    <source>
        <strain evidence="3 4">DSM 1112</strain>
    </source>
</reference>